<organism evidence="3 4">
    <name type="scientific">Stereocaulon virgatum</name>
    <dbReference type="NCBI Taxonomy" id="373712"/>
    <lineage>
        <taxon>Eukaryota</taxon>
        <taxon>Fungi</taxon>
        <taxon>Dikarya</taxon>
        <taxon>Ascomycota</taxon>
        <taxon>Pezizomycotina</taxon>
        <taxon>Lecanoromycetes</taxon>
        <taxon>OSLEUM clade</taxon>
        <taxon>Lecanoromycetidae</taxon>
        <taxon>Lecanorales</taxon>
        <taxon>Lecanorineae</taxon>
        <taxon>Stereocaulaceae</taxon>
        <taxon>Stereocaulon</taxon>
    </lineage>
</organism>
<accession>A0ABR4AIK3</accession>
<evidence type="ECO:0000313" key="3">
    <source>
        <dbReference type="EMBL" id="KAL2044656.1"/>
    </source>
</evidence>
<evidence type="ECO:0000313" key="4">
    <source>
        <dbReference type="Proteomes" id="UP001590950"/>
    </source>
</evidence>
<dbReference type="Proteomes" id="UP001590950">
    <property type="component" value="Unassembled WGS sequence"/>
</dbReference>
<dbReference type="EMBL" id="JBEFKJ010000008">
    <property type="protein sequence ID" value="KAL2044656.1"/>
    <property type="molecule type" value="Genomic_DNA"/>
</dbReference>
<comment type="caution">
    <text evidence="3">The sequence shown here is derived from an EMBL/GenBank/DDBJ whole genome shotgun (WGS) entry which is preliminary data.</text>
</comment>
<protein>
    <submittedName>
        <fullName evidence="3">Uncharacterized protein</fullName>
    </submittedName>
</protein>
<keyword evidence="1" id="KW-0175">Coiled coil</keyword>
<reference evidence="3 4" key="1">
    <citation type="submission" date="2024-09" db="EMBL/GenBank/DDBJ databases">
        <title>Rethinking Asexuality: The Enigmatic Case of Functional Sexual Genes in Lepraria (Stereocaulaceae).</title>
        <authorList>
            <person name="Doellman M."/>
            <person name="Sun Y."/>
            <person name="Barcenas-Pena A."/>
            <person name="Lumbsch H.T."/>
            <person name="Grewe F."/>
        </authorList>
    </citation>
    <scope>NUCLEOTIDE SEQUENCE [LARGE SCALE GENOMIC DNA]</scope>
    <source>
        <strain evidence="3 4">Mercado 3170</strain>
    </source>
</reference>
<gene>
    <name evidence="3" type="ORF">N7G274_002430</name>
</gene>
<feature type="coiled-coil region" evidence="1">
    <location>
        <begin position="98"/>
        <end position="132"/>
    </location>
</feature>
<name>A0ABR4AIK3_9LECA</name>
<feature type="region of interest" description="Disordered" evidence="2">
    <location>
        <begin position="1"/>
        <end position="61"/>
    </location>
</feature>
<evidence type="ECO:0000256" key="2">
    <source>
        <dbReference type="SAM" id="MobiDB-lite"/>
    </source>
</evidence>
<sequence>MERPQEMKQVNSEKIVANDATKARLDAPSEIDSEDSLNLFQGETRPATKPPKAEDQVNATATKEKRRYVRLGDRTEEDQSNLDNHELQKAYESTCRELKVALRDIRDQSIEIRDLKRQNTQLHERNATLREQNEYFKEAHQARSEKLSKSEKAKYIEHFNVLDDHIKHLQHERQKRESHMESLTVQTREANEEKITLETTNCRLQRQVRDLSNNLTECKDDLLRLQPISQISDNEICEQYADLDQQISGWVDEKTEDTQVLEEQIEKTRSVEDVPKLFRQYVSSDLLKLAKKFPECQPLLLRYLIHCCLGTYILDIDIYFFGLDARTIALLQGMEEGMRLLEPRRETAALRQWRSETLQGLLRMDSFAAEQQRQGELLSQTLHEALSALMTESLGGWEEIHKQFVLPAIQLSVKLRLSTIDYRLASRRSAKESGQGPNVFVHEIKESSMIDMATQKIIRPDSNLKVADDGRIGQEMLVLTPALLRDQKDGRARILICKPTILVKLDEPMGKRSRGVRALASWTPGWFGSDATTGY</sequence>
<proteinExistence type="predicted"/>
<keyword evidence="4" id="KW-1185">Reference proteome</keyword>
<evidence type="ECO:0000256" key="1">
    <source>
        <dbReference type="SAM" id="Coils"/>
    </source>
</evidence>